<dbReference type="PROSITE" id="PS50081">
    <property type="entry name" value="ZF_DAG_PE_2"/>
    <property type="match status" value="1"/>
</dbReference>
<evidence type="ECO:0000256" key="2">
    <source>
        <dbReference type="ARBA" id="ARBA00022771"/>
    </source>
</evidence>
<evidence type="ECO:0000256" key="1">
    <source>
        <dbReference type="ARBA" id="ARBA00022723"/>
    </source>
</evidence>
<name>L2GXT1_VAVCU</name>
<protein>
    <recommendedName>
        <fullName evidence="14">PHD-type domain-containing protein</fullName>
    </recommendedName>
</protein>
<organism evidence="12 13">
    <name type="scientific">Vavraia culicis (isolate floridensis)</name>
    <name type="common">Microsporidian parasite</name>
    <dbReference type="NCBI Taxonomy" id="948595"/>
    <lineage>
        <taxon>Eukaryota</taxon>
        <taxon>Fungi</taxon>
        <taxon>Fungi incertae sedis</taxon>
        <taxon>Microsporidia</taxon>
        <taxon>Pleistophoridae</taxon>
        <taxon>Vavraia</taxon>
    </lineage>
</organism>
<feature type="domain" description="PHD-type" evidence="9">
    <location>
        <begin position="114"/>
        <end position="164"/>
    </location>
</feature>
<dbReference type="InterPro" id="IPR034732">
    <property type="entry name" value="EPHD"/>
</dbReference>
<dbReference type="SMART" id="SM00249">
    <property type="entry name" value="PHD"/>
    <property type="match status" value="2"/>
</dbReference>
<dbReference type="AlphaFoldDB" id="L2GXT1"/>
<dbReference type="RefSeq" id="XP_008073433.1">
    <property type="nucleotide sequence ID" value="XM_008075242.1"/>
</dbReference>
<evidence type="ECO:0000256" key="4">
    <source>
        <dbReference type="ARBA" id="ARBA00023117"/>
    </source>
</evidence>
<evidence type="ECO:0000256" key="5">
    <source>
        <dbReference type="PROSITE-ProRule" id="PRU00035"/>
    </source>
</evidence>
<evidence type="ECO:0000256" key="6">
    <source>
        <dbReference type="PROSITE-ProRule" id="PRU00146"/>
    </source>
</evidence>
<evidence type="ECO:0000259" key="9">
    <source>
        <dbReference type="PROSITE" id="PS50016"/>
    </source>
</evidence>
<dbReference type="InterPro" id="IPR001965">
    <property type="entry name" value="Znf_PHD"/>
</dbReference>
<dbReference type="EMBL" id="GL877407">
    <property type="protein sequence ID" value="ELA48177.1"/>
    <property type="molecule type" value="Genomic_DNA"/>
</dbReference>
<dbReference type="SMART" id="SM00297">
    <property type="entry name" value="BROMO"/>
    <property type="match status" value="1"/>
</dbReference>
<evidence type="ECO:0000313" key="13">
    <source>
        <dbReference type="Proteomes" id="UP000011081"/>
    </source>
</evidence>
<dbReference type="InterPro" id="IPR036427">
    <property type="entry name" value="Bromodomain-like_sf"/>
</dbReference>
<sequence length="717" mass="82385">MTNQPREEVEYTKIYPDLNVHTNLHITNELSLTGPPPPTKCATPVFATEYTHHSVNFTNIDYNADSYDLAFLAEYGIKMPVSLFELIIDRLEKEWYFFKHTLVKNTFIPFESSAGVCNVCSYSSVRTGNNLVYCDGCNLCVHQECYGVPIIPHGSWFCKPCLYQLGPLYCRFCVKTGGAYKMTSTMKWGHVVCVMWNKDLYFGNEVFMEPIEDPNRTNAHRLKHSCSICASTKGVHIRCAYTECETRYHVTCAIENDLYMDQNNMLTYCIVHDPRRDIRYDDDFEYYPVIGKVPRIRRPVKLAQPQKSLLLQVKNMRPFACTYLMDRLYCNDLCNFLVEKDVLACVMKYWCKKTRVLNLGPLIPYLCFDVNGGIGWDWYEKRGLFCYGQGADHGTTGSDGIKNDDCEDGVGNGDATSSSKNSKGTVTADCENLNMKIVHSEERSSRETNTIDPFKHVSACNVYSPSAHEQKKRKLSVAHESSTSGDPHQETKKRVKGDEQLNTAVALNNPTTSVFKKGDDTTLSPCYSGEQRAEYQKWLESVKEGCMHRKMSKPSRDDVLYMYAPLYDLKRVIKALIEHSEVRLELIRTNREIYEIMYDRKRYVLKNVMGVLDREEYVLFKDPVTEDIAPNYFSVISEPMDFEGVYRKIGQYDSVHRFFDDLRLIGTNCATYNEHVPYFVTLANKFLREVEQLEQHALQMLDENVECENGSATNGLL</sequence>
<dbReference type="STRING" id="948595.L2GXT1"/>
<keyword evidence="4 5" id="KW-0103">Bromodomain</keyword>
<dbReference type="OMA" id="IRCAYTE"/>
<accession>L2GXT1</accession>
<reference evidence="13" key="1">
    <citation type="submission" date="2011-03" db="EMBL/GenBank/DDBJ databases">
        <title>The genome sequence of Vavraia culicis strain floridensis.</title>
        <authorList>
            <consortium name="The Broad Institute Genome Sequencing Platform"/>
            <person name="Cuomo C."/>
            <person name="Becnel J."/>
            <person name="Sanscrainte N."/>
            <person name="Young S.K."/>
            <person name="Zeng Q."/>
            <person name="Gargeya S."/>
            <person name="Fitzgerald M."/>
            <person name="Haas B."/>
            <person name="Abouelleil A."/>
            <person name="Alvarado L."/>
            <person name="Arachchi H.M."/>
            <person name="Berlin A."/>
            <person name="Chapman S.B."/>
            <person name="Gearin G."/>
            <person name="Goldberg J."/>
            <person name="Griggs A."/>
            <person name="Gujja S."/>
            <person name="Hansen M."/>
            <person name="Heiman D."/>
            <person name="Howarth C."/>
            <person name="Larimer J."/>
            <person name="Lui A."/>
            <person name="MacDonald P.J.P."/>
            <person name="McCowen C."/>
            <person name="Montmayeur A."/>
            <person name="Murphy C."/>
            <person name="Neiman D."/>
            <person name="Pearson M."/>
            <person name="Priest M."/>
            <person name="Roberts A."/>
            <person name="Saif S."/>
            <person name="Shea T."/>
            <person name="Sisk P."/>
            <person name="Stolte C."/>
            <person name="Sykes S."/>
            <person name="Wortman J."/>
            <person name="Nusbaum C."/>
            <person name="Birren B."/>
        </authorList>
    </citation>
    <scope>NUCLEOTIDE SEQUENCE [LARGE SCALE GENOMIC DNA]</scope>
    <source>
        <strain evidence="13">floridensis</strain>
    </source>
</reference>
<evidence type="ECO:0000259" key="11">
    <source>
        <dbReference type="PROSITE" id="PS51805"/>
    </source>
</evidence>
<dbReference type="PROSITE" id="PS51805">
    <property type="entry name" value="EPHD"/>
    <property type="match status" value="1"/>
</dbReference>
<dbReference type="InterPro" id="IPR002219">
    <property type="entry name" value="PKC_DAG/PE"/>
</dbReference>
<dbReference type="InterPro" id="IPR013083">
    <property type="entry name" value="Znf_RING/FYVE/PHD"/>
</dbReference>
<dbReference type="CDD" id="cd15571">
    <property type="entry name" value="ePHD"/>
    <property type="match status" value="1"/>
</dbReference>
<evidence type="ECO:0000256" key="3">
    <source>
        <dbReference type="ARBA" id="ARBA00022833"/>
    </source>
</evidence>
<dbReference type="Pfam" id="PF00439">
    <property type="entry name" value="Bromodomain"/>
    <property type="match status" value="1"/>
</dbReference>
<dbReference type="Pfam" id="PF13831">
    <property type="entry name" value="PHD_2"/>
    <property type="match status" value="1"/>
</dbReference>
<evidence type="ECO:0000256" key="7">
    <source>
        <dbReference type="SAM" id="MobiDB-lite"/>
    </source>
</evidence>
<feature type="compositionally biased region" description="Basic and acidic residues" evidence="7">
    <location>
        <begin position="487"/>
        <end position="498"/>
    </location>
</feature>
<dbReference type="Gene3D" id="1.20.920.10">
    <property type="entry name" value="Bromodomain-like"/>
    <property type="match status" value="1"/>
</dbReference>
<keyword evidence="3" id="KW-0862">Zinc</keyword>
<dbReference type="InterPro" id="IPR019787">
    <property type="entry name" value="Znf_PHD-finger"/>
</dbReference>
<keyword evidence="1" id="KW-0479">Metal-binding</keyword>
<dbReference type="VEuPathDB" id="MicrosporidiaDB:VCUG_00415"/>
<feature type="domain" description="Phorbol-ester/DAG-type" evidence="10">
    <location>
        <begin position="99"/>
        <end position="158"/>
    </location>
</feature>
<dbReference type="PANTHER" id="PTHR13793:SF107">
    <property type="entry name" value="BROMODOMAIN-CONTAINING PROTEIN HOMOLOG"/>
    <property type="match status" value="1"/>
</dbReference>
<proteinExistence type="predicted"/>
<gene>
    <name evidence="12" type="ORF">VCUG_00415</name>
</gene>
<dbReference type="PANTHER" id="PTHR13793">
    <property type="entry name" value="PHD FINGER PROTEINS"/>
    <property type="match status" value="1"/>
</dbReference>
<dbReference type="HOGENOM" id="CLU_356855_0_0_1"/>
<evidence type="ECO:0000259" key="8">
    <source>
        <dbReference type="PROSITE" id="PS50014"/>
    </source>
</evidence>
<evidence type="ECO:0000313" key="12">
    <source>
        <dbReference type="EMBL" id="ELA48177.1"/>
    </source>
</evidence>
<dbReference type="Proteomes" id="UP000011081">
    <property type="component" value="Unassembled WGS sequence"/>
</dbReference>
<keyword evidence="2 6" id="KW-0863">Zinc-finger</keyword>
<dbReference type="InterPro" id="IPR001487">
    <property type="entry name" value="Bromodomain"/>
</dbReference>
<keyword evidence="13" id="KW-1185">Reference proteome</keyword>
<dbReference type="SUPFAM" id="SSF57903">
    <property type="entry name" value="FYVE/PHD zinc finger"/>
    <property type="match status" value="1"/>
</dbReference>
<dbReference type="Gene3D" id="3.30.40.10">
    <property type="entry name" value="Zinc/RING finger domain, C3HC4 (zinc finger)"/>
    <property type="match status" value="2"/>
</dbReference>
<evidence type="ECO:0008006" key="14">
    <source>
        <dbReference type="Google" id="ProtNLM"/>
    </source>
</evidence>
<dbReference type="GeneID" id="19878302"/>
<dbReference type="OrthoDB" id="20839at2759"/>
<dbReference type="GO" id="GO:0006357">
    <property type="term" value="P:regulation of transcription by RNA polymerase II"/>
    <property type="evidence" value="ECO:0007669"/>
    <property type="project" value="TreeGrafter"/>
</dbReference>
<feature type="domain" description="Bromo" evidence="8">
    <location>
        <begin position="612"/>
        <end position="680"/>
    </location>
</feature>
<dbReference type="Pfam" id="PF13832">
    <property type="entry name" value="zf-HC5HC2H_2"/>
    <property type="match status" value="1"/>
</dbReference>
<dbReference type="InterPro" id="IPR011011">
    <property type="entry name" value="Znf_FYVE_PHD"/>
</dbReference>
<dbReference type="InParanoid" id="L2GXT1"/>
<dbReference type="PROSITE" id="PS50014">
    <property type="entry name" value="BROMODOMAIN_2"/>
    <property type="match status" value="1"/>
</dbReference>
<dbReference type="SUPFAM" id="SSF47370">
    <property type="entry name" value="Bromodomain"/>
    <property type="match status" value="1"/>
</dbReference>
<feature type="region of interest" description="Disordered" evidence="7">
    <location>
        <begin position="467"/>
        <end position="498"/>
    </location>
</feature>
<dbReference type="CDD" id="cd04369">
    <property type="entry name" value="Bromodomain"/>
    <property type="match status" value="1"/>
</dbReference>
<dbReference type="InterPro" id="IPR050701">
    <property type="entry name" value="Histone_Mod_Regulator"/>
</dbReference>
<dbReference type="CDD" id="cd15492">
    <property type="entry name" value="PHD_BRPF_JADE_like"/>
    <property type="match status" value="1"/>
</dbReference>
<dbReference type="PROSITE" id="PS50016">
    <property type="entry name" value="ZF_PHD_2"/>
    <property type="match status" value="1"/>
</dbReference>
<evidence type="ECO:0000259" key="10">
    <source>
        <dbReference type="PROSITE" id="PS50081"/>
    </source>
</evidence>
<dbReference type="GO" id="GO:0008270">
    <property type="term" value="F:zinc ion binding"/>
    <property type="evidence" value="ECO:0007669"/>
    <property type="project" value="UniProtKB-KW"/>
</dbReference>
<dbReference type="GO" id="GO:0006325">
    <property type="term" value="P:chromatin organization"/>
    <property type="evidence" value="ECO:0007669"/>
    <property type="project" value="UniProtKB-ARBA"/>
</dbReference>
<feature type="domain" description="PHD-type" evidence="11">
    <location>
        <begin position="167"/>
        <end position="273"/>
    </location>
</feature>